<keyword evidence="8" id="KW-0677">Repeat</keyword>
<dbReference type="SUPFAM" id="SSF54862">
    <property type="entry name" value="4Fe-4S ferredoxins"/>
    <property type="match status" value="1"/>
</dbReference>
<evidence type="ECO:0000256" key="5">
    <source>
        <dbReference type="ARBA" id="ARBA00022448"/>
    </source>
</evidence>
<evidence type="ECO:0000256" key="6">
    <source>
        <dbReference type="ARBA" id="ARBA00022485"/>
    </source>
</evidence>
<evidence type="ECO:0000256" key="12">
    <source>
        <dbReference type="RuleBase" id="RU365098"/>
    </source>
</evidence>
<name>A0AA41YT44_9PROT</name>
<dbReference type="RefSeq" id="WP_264714824.1">
    <property type="nucleotide sequence ID" value="NZ_JAPDNT010000015.1"/>
</dbReference>
<dbReference type="PROSITE" id="PS51379">
    <property type="entry name" value="4FE4S_FER_2"/>
    <property type="match status" value="1"/>
</dbReference>
<dbReference type="PANTHER" id="PTHR42859">
    <property type="entry name" value="OXIDOREDUCTASE"/>
    <property type="match status" value="1"/>
</dbReference>
<dbReference type="Pfam" id="PF00037">
    <property type="entry name" value="Fer4"/>
    <property type="match status" value="1"/>
</dbReference>
<keyword evidence="9 12" id="KW-0249">Electron transport</keyword>
<sequence length="108" mass="11498">MTHVITSACIDVKDGACVHACPVDCIYVGGRMLYIHPDECIDCGVCVSFCPVDAIHDDQLVPPDLKQFIAINAEFFGPSVTGWGAPGGASPQYTTTQDHPAVVAHRRG</sequence>
<evidence type="ECO:0000256" key="4">
    <source>
        <dbReference type="ARBA" id="ARBA00013529"/>
    </source>
</evidence>
<comment type="function">
    <text evidence="3 12">Ferredoxins are iron-sulfur proteins that transfer electrons in a wide variety of metabolic reactions.</text>
</comment>
<feature type="region of interest" description="Disordered" evidence="13">
    <location>
        <begin position="87"/>
        <end position="108"/>
    </location>
</feature>
<comment type="caution">
    <text evidence="15">The sequence shown here is derived from an EMBL/GenBank/DDBJ whole genome shotgun (WGS) entry which is preliminary data.</text>
</comment>
<dbReference type="InterPro" id="IPR050294">
    <property type="entry name" value="RnfB_subfamily"/>
</dbReference>
<dbReference type="InterPro" id="IPR017896">
    <property type="entry name" value="4Fe4S_Fe-S-bd"/>
</dbReference>
<comment type="cofactor">
    <cofactor evidence="1">
        <name>[3Fe-4S] cluster</name>
        <dbReference type="ChEBI" id="CHEBI:21137"/>
    </cofactor>
</comment>
<evidence type="ECO:0000256" key="3">
    <source>
        <dbReference type="ARBA" id="ARBA00003532"/>
    </source>
</evidence>
<dbReference type="InterPro" id="IPR017900">
    <property type="entry name" value="4Fe4S_Fe_S_CS"/>
</dbReference>
<evidence type="ECO:0000256" key="9">
    <source>
        <dbReference type="ARBA" id="ARBA00022982"/>
    </source>
</evidence>
<dbReference type="GO" id="GO:0009055">
    <property type="term" value="F:electron transfer activity"/>
    <property type="evidence" value="ECO:0007669"/>
    <property type="project" value="UniProtKB-UniRule"/>
</dbReference>
<reference evidence="15" key="2">
    <citation type="submission" date="2022-10" db="EMBL/GenBank/DDBJ databases">
        <authorList>
            <person name="Trinh H.N."/>
        </authorList>
    </citation>
    <scope>NUCLEOTIDE SEQUENCE</scope>
    <source>
        <strain evidence="15">RN2-1</strain>
    </source>
</reference>
<dbReference type="PANTHER" id="PTHR42859:SF2">
    <property type="entry name" value="FERREDOXIN"/>
    <property type="match status" value="1"/>
</dbReference>
<evidence type="ECO:0000256" key="1">
    <source>
        <dbReference type="ARBA" id="ARBA00001927"/>
    </source>
</evidence>
<evidence type="ECO:0000256" key="7">
    <source>
        <dbReference type="ARBA" id="ARBA00022723"/>
    </source>
</evidence>
<evidence type="ECO:0000256" key="8">
    <source>
        <dbReference type="ARBA" id="ARBA00022737"/>
    </source>
</evidence>
<evidence type="ECO:0000256" key="10">
    <source>
        <dbReference type="ARBA" id="ARBA00023004"/>
    </source>
</evidence>
<evidence type="ECO:0000256" key="2">
    <source>
        <dbReference type="ARBA" id="ARBA00001966"/>
    </source>
</evidence>
<keyword evidence="10 12" id="KW-0408">Iron</keyword>
<dbReference type="EMBL" id="JAPDNT010000015">
    <property type="protein sequence ID" value="MCW3476078.1"/>
    <property type="molecule type" value="Genomic_DNA"/>
</dbReference>
<gene>
    <name evidence="15" type="ORF">OL599_15980</name>
</gene>
<proteinExistence type="predicted"/>
<keyword evidence="5 12" id="KW-0813">Transport</keyword>
<dbReference type="Gene3D" id="3.30.70.20">
    <property type="match status" value="1"/>
</dbReference>
<comment type="cofactor">
    <cofactor evidence="2 12">
        <name>[4Fe-4S] cluster</name>
        <dbReference type="ChEBI" id="CHEBI:49883"/>
    </cofactor>
</comment>
<evidence type="ECO:0000256" key="13">
    <source>
        <dbReference type="SAM" id="MobiDB-lite"/>
    </source>
</evidence>
<feature type="domain" description="4Fe-4S ferredoxin-type" evidence="14">
    <location>
        <begin position="31"/>
        <end position="60"/>
    </location>
</feature>
<dbReference type="NCBIfam" id="NF045480">
    <property type="entry name" value="FdxA_Actino"/>
    <property type="match status" value="1"/>
</dbReference>
<evidence type="ECO:0000256" key="11">
    <source>
        <dbReference type="ARBA" id="ARBA00023014"/>
    </source>
</evidence>
<dbReference type="AlphaFoldDB" id="A0AA41YT44"/>
<evidence type="ECO:0000313" key="16">
    <source>
        <dbReference type="Proteomes" id="UP001165679"/>
    </source>
</evidence>
<keyword evidence="16" id="KW-1185">Reference proteome</keyword>
<dbReference type="GO" id="GO:0051539">
    <property type="term" value="F:4 iron, 4 sulfur cluster binding"/>
    <property type="evidence" value="ECO:0007669"/>
    <property type="project" value="UniProtKB-UniRule"/>
</dbReference>
<dbReference type="InterPro" id="IPR000813">
    <property type="entry name" value="7Fe_ferredoxin"/>
</dbReference>
<keyword evidence="6 12" id="KW-0004">4Fe-4S</keyword>
<dbReference type="InterPro" id="IPR054830">
    <property type="entry name" value="FdxA_Actino"/>
</dbReference>
<evidence type="ECO:0000313" key="15">
    <source>
        <dbReference type="EMBL" id="MCW3476078.1"/>
    </source>
</evidence>
<accession>A0AA41YT44</accession>
<dbReference type="GO" id="GO:0046872">
    <property type="term" value="F:metal ion binding"/>
    <property type="evidence" value="ECO:0007669"/>
    <property type="project" value="UniProtKB-UniRule"/>
</dbReference>
<dbReference type="Proteomes" id="UP001165679">
    <property type="component" value="Unassembled WGS sequence"/>
</dbReference>
<evidence type="ECO:0000259" key="14">
    <source>
        <dbReference type="PROSITE" id="PS51379"/>
    </source>
</evidence>
<keyword evidence="7 12" id="KW-0479">Metal-binding</keyword>
<dbReference type="PROSITE" id="PS00198">
    <property type="entry name" value="4FE4S_FER_1"/>
    <property type="match status" value="1"/>
</dbReference>
<dbReference type="PRINTS" id="PR00354">
    <property type="entry name" value="7FE8SFRDOXIN"/>
</dbReference>
<protein>
    <recommendedName>
        <fullName evidence="4 12">Ferredoxin</fullName>
    </recommendedName>
</protein>
<keyword evidence="11 12" id="KW-0411">Iron-sulfur</keyword>
<reference evidence="15" key="1">
    <citation type="submission" date="2022-09" db="EMBL/GenBank/DDBJ databases">
        <title>Rhodovastum sp. nov. RN2-1 isolated from soil in Seongnam, South Korea.</title>
        <authorList>
            <person name="Le N.T."/>
        </authorList>
    </citation>
    <scope>NUCLEOTIDE SEQUENCE</scope>
    <source>
        <strain evidence="15">RN2-1</strain>
    </source>
</reference>
<organism evidence="15 16">
    <name type="scientific">Limobrevibacterium gyesilva</name>
    <dbReference type="NCBI Taxonomy" id="2991712"/>
    <lineage>
        <taxon>Bacteria</taxon>
        <taxon>Pseudomonadati</taxon>
        <taxon>Pseudomonadota</taxon>
        <taxon>Alphaproteobacteria</taxon>
        <taxon>Acetobacterales</taxon>
        <taxon>Acetobacteraceae</taxon>
        <taxon>Limobrevibacterium</taxon>
    </lineage>
</organism>